<evidence type="ECO:0000313" key="3">
    <source>
        <dbReference type="Proteomes" id="UP000755104"/>
    </source>
</evidence>
<dbReference type="EMBL" id="JAIGNO010000009">
    <property type="protein sequence ID" value="MBX7483432.1"/>
    <property type="molecule type" value="Genomic_DNA"/>
</dbReference>
<gene>
    <name evidence="2" type="ORF">K3174_12900</name>
</gene>
<keyword evidence="1" id="KW-0732">Signal</keyword>
<sequence>MAWKLCLSAVLAATCIVSTSASAQSASVSINARVNTICTAQITGVPPARFDQGLNLIGEIVELCNNVDGYRLVVRHSEMSSGAYWTLDNKPINISELANTTVLVDSSIPAYRERQLGLYLTEPMSNADPLILYAEPKGVIF</sequence>
<organism evidence="2 3">
    <name type="scientific">Qipengyuania qiaonensis</name>
    <dbReference type="NCBI Taxonomy" id="2867240"/>
    <lineage>
        <taxon>Bacteria</taxon>
        <taxon>Pseudomonadati</taxon>
        <taxon>Pseudomonadota</taxon>
        <taxon>Alphaproteobacteria</taxon>
        <taxon>Sphingomonadales</taxon>
        <taxon>Erythrobacteraceae</taxon>
        <taxon>Qipengyuania</taxon>
    </lineage>
</organism>
<dbReference type="RefSeq" id="WP_221559183.1">
    <property type="nucleotide sequence ID" value="NZ_JAIGNO010000009.1"/>
</dbReference>
<name>A0ABS7JEJ8_9SPHN</name>
<evidence type="ECO:0000313" key="2">
    <source>
        <dbReference type="EMBL" id="MBX7483432.1"/>
    </source>
</evidence>
<feature type="chain" id="PRO_5045212001" evidence="1">
    <location>
        <begin position="24"/>
        <end position="141"/>
    </location>
</feature>
<protein>
    <submittedName>
        <fullName evidence="2">Uncharacterized protein</fullName>
    </submittedName>
</protein>
<proteinExistence type="predicted"/>
<reference evidence="2 3" key="1">
    <citation type="submission" date="2021-08" db="EMBL/GenBank/DDBJ databases">
        <title>Comparative Genomics Analysis of the Genus Qipengyuania Reveals Extensive Genetic Diversity and Metabolic Versatility, Including the Description of Fifteen Novel Species.</title>
        <authorList>
            <person name="Liu Y."/>
        </authorList>
    </citation>
    <scope>NUCLEOTIDE SEQUENCE [LARGE SCALE GENOMIC DNA]</scope>
    <source>
        <strain evidence="2 3">6D47A</strain>
    </source>
</reference>
<accession>A0ABS7JEJ8</accession>
<comment type="caution">
    <text evidence="2">The sequence shown here is derived from an EMBL/GenBank/DDBJ whole genome shotgun (WGS) entry which is preliminary data.</text>
</comment>
<feature type="signal peptide" evidence="1">
    <location>
        <begin position="1"/>
        <end position="23"/>
    </location>
</feature>
<evidence type="ECO:0000256" key="1">
    <source>
        <dbReference type="SAM" id="SignalP"/>
    </source>
</evidence>
<keyword evidence="3" id="KW-1185">Reference proteome</keyword>
<dbReference type="Proteomes" id="UP000755104">
    <property type="component" value="Unassembled WGS sequence"/>
</dbReference>